<accession>A0A1B6JVC6</accession>
<proteinExistence type="predicted"/>
<gene>
    <name evidence="1" type="ORF">g.59349</name>
</gene>
<reference evidence="1" key="1">
    <citation type="submission" date="2015-11" db="EMBL/GenBank/DDBJ databases">
        <title>De novo transcriptome assembly of four potential Pierce s Disease insect vectors from Arizona vineyards.</title>
        <authorList>
            <person name="Tassone E.E."/>
        </authorList>
    </citation>
    <scope>NUCLEOTIDE SEQUENCE</scope>
</reference>
<sequence length="110" mass="12771">ISTRRCFSLTNLNNLKQVLKDESWQTFYNSLAVDESYDNFNHILNWVPNSSCPLIKSRPKRGFSLKNTINQEACRLKNIYFQALENKVQNGKLADKVITAQAKKDYDLKL</sequence>
<name>A0A1B6JVC6_9HEMI</name>
<feature type="non-terminal residue" evidence="1">
    <location>
        <position position="110"/>
    </location>
</feature>
<evidence type="ECO:0000313" key="1">
    <source>
        <dbReference type="EMBL" id="JAT03145.1"/>
    </source>
</evidence>
<feature type="non-terminal residue" evidence="1">
    <location>
        <position position="1"/>
    </location>
</feature>
<protein>
    <submittedName>
        <fullName evidence="1">Uncharacterized protein</fullName>
    </submittedName>
</protein>
<organism evidence="1">
    <name type="scientific">Homalodisca liturata</name>
    <dbReference type="NCBI Taxonomy" id="320908"/>
    <lineage>
        <taxon>Eukaryota</taxon>
        <taxon>Metazoa</taxon>
        <taxon>Ecdysozoa</taxon>
        <taxon>Arthropoda</taxon>
        <taxon>Hexapoda</taxon>
        <taxon>Insecta</taxon>
        <taxon>Pterygota</taxon>
        <taxon>Neoptera</taxon>
        <taxon>Paraneoptera</taxon>
        <taxon>Hemiptera</taxon>
        <taxon>Auchenorrhyncha</taxon>
        <taxon>Membracoidea</taxon>
        <taxon>Cicadellidae</taxon>
        <taxon>Cicadellinae</taxon>
        <taxon>Proconiini</taxon>
        <taxon>Homalodisca</taxon>
    </lineage>
</organism>
<dbReference type="EMBL" id="GECU01004562">
    <property type="protein sequence ID" value="JAT03145.1"/>
    <property type="molecule type" value="Transcribed_RNA"/>
</dbReference>
<dbReference type="AlphaFoldDB" id="A0A1B6JVC6"/>